<proteinExistence type="evidence at transcript level"/>
<dbReference type="GO" id="GO:0005576">
    <property type="term" value="C:extracellular region"/>
    <property type="evidence" value="ECO:0007669"/>
    <property type="project" value="UniProtKB-SubCell"/>
</dbReference>
<protein>
    <submittedName>
        <fullName evidence="5">RxLR effector candidate protein</fullName>
    </submittedName>
</protein>
<evidence type="ECO:0000313" key="6">
    <source>
        <dbReference type="EnsemblProtists" id="HpaP812866"/>
    </source>
</evidence>
<dbReference type="EMBL" id="AB922582">
    <property type="protein sequence ID" value="BAP69159.1"/>
    <property type="molecule type" value="mRNA"/>
</dbReference>
<evidence type="ECO:0000256" key="1">
    <source>
        <dbReference type="ARBA" id="ARBA00004340"/>
    </source>
</evidence>
<evidence type="ECO:0000259" key="4">
    <source>
        <dbReference type="Pfam" id="PF20147"/>
    </source>
</evidence>
<dbReference type="Pfam" id="PF20147">
    <property type="entry name" value="Crinkler"/>
    <property type="match status" value="1"/>
</dbReference>
<reference evidence="5" key="2">
    <citation type="journal article" date="2014" name="PLoS Pathog.">
        <title>Expression profiling during arabidopsis/downy mildew interaction reveals a highly-expressed effector that attenuates responses to salicylic acid.</title>
        <authorList>
            <person name="Asai S."/>
            <person name="Rallapalli G."/>
            <person name="Piquerez S.J.M."/>
            <person name="Caillaud M.C."/>
            <person name="Furzer O.J."/>
            <person name="Ishaque N."/>
            <person name="Wirthmueller L."/>
            <person name="Fabro G."/>
            <person name="Shirasu K."/>
            <person name="Jones J.D.G."/>
        </authorList>
    </citation>
    <scope>NUCLEOTIDE SEQUENCE</scope>
    <source>
        <strain evidence="5">Emoy2</strain>
    </source>
</reference>
<reference evidence="7" key="1">
    <citation type="journal article" date="2010" name="Science">
        <title>Signatures of adaptation to obligate biotrophy in the Hyaloperonospora arabidopsidis genome.</title>
        <authorList>
            <person name="Baxter L."/>
            <person name="Tripathy S."/>
            <person name="Ishaque N."/>
            <person name="Boot N."/>
            <person name="Cabral A."/>
            <person name="Kemen E."/>
            <person name="Thines M."/>
            <person name="Ah-Fong A."/>
            <person name="Anderson R."/>
            <person name="Badejoko W."/>
            <person name="Bittner-Eddy P."/>
            <person name="Boore J.L."/>
            <person name="Chibucos M.C."/>
            <person name="Coates M."/>
            <person name="Dehal P."/>
            <person name="Delehaunty K."/>
            <person name="Dong S."/>
            <person name="Downton P."/>
            <person name="Dumas B."/>
            <person name="Fabro G."/>
            <person name="Fronick C."/>
            <person name="Fuerstenberg S.I."/>
            <person name="Fulton L."/>
            <person name="Gaulin E."/>
            <person name="Govers F."/>
            <person name="Hughes L."/>
            <person name="Humphray S."/>
            <person name="Jiang R.H."/>
            <person name="Judelson H."/>
            <person name="Kamoun S."/>
            <person name="Kyung K."/>
            <person name="Meijer H."/>
            <person name="Minx P."/>
            <person name="Morris P."/>
            <person name="Nelson J."/>
            <person name="Phuntumart V."/>
            <person name="Qutob D."/>
            <person name="Rehmany A."/>
            <person name="Rougon-Cardoso A."/>
            <person name="Ryden P."/>
            <person name="Torto-Alalibo T."/>
            <person name="Studholme D."/>
            <person name="Wang Y."/>
            <person name="Win J."/>
            <person name="Wood J."/>
            <person name="Clifton S.W."/>
            <person name="Rogers J."/>
            <person name="Van den Ackerveken G."/>
            <person name="Jones J.D."/>
            <person name="McDowell J.M."/>
            <person name="Beynon J."/>
            <person name="Tyler B.M."/>
        </authorList>
    </citation>
    <scope>NUCLEOTIDE SEQUENCE [LARGE SCALE GENOMIC DNA]</scope>
    <source>
        <strain evidence="7">Emoy2</strain>
    </source>
</reference>
<dbReference type="InterPro" id="IPR045379">
    <property type="entry name" value="Crinkler_N"/>
</dbReference>
<dbReference type="VEuPathDB" id="FungiDB:HpaG812866"/>
<dbReference type="EnsemblProtists" id="HpaT812866">
    <property type="protein sequence ID" value="HpaP812866"/>
    <property type="gene ID" value="HpaG812866"/>
</dbReference>
<gene>
    <name evidence="5" type="primary">HaRxLCRN14b</name>
</gene>
<evidence type="ECO:0000256" key="2">
    <source>
        <dbReference type="ARBA" id="ARBA00004613"/>
    </source>
</evidence>
<dbReference type="InParanoid" id="M4C1C8"/>
<dbReference type="eggNOG" id="ENOG502SU0Q">
    <property type="taxonomic scope" value="Eukaryota"/>
</dbReference>
<dbReference type="HOGENOM" id="CLU_1274392_0_0_1"/>
<name>M4C1C8_HYAAE</name>
<dbReference type="Proteomes" id="UP000011713">
    <property type="component" value="Unassembled WGS sequence"/>
</dbReference>
<keyword evidence="3" id="KW-0964">Secreted</keyword>
<keyword evidence="7" id="KW-1185">Reference proteome</keyword>
<accession>M4C1C8</accession>
<reference evidence="6" key="3">
    <citation type="submission" date="2015-06" db="UniProtKB">
        <authorList>
            <consortium name="EnsemblProtists"/>
        </authorList>
    </citation>
    <scope>IDENTIFICATION</scope>
    <source>
        <strain evidence="6">Emoy2</strain>
    </source>
</reference>
<evidence type="ECO:0000313" key="5">
    <source>
        <dbReference type="EMBL" id="BAP69159.1"/>
    </source>
</evidence>
<dbReference type="AlphaFoldDB" id="M4C1C8"/>
<comment type="subcellular location">
    <subcellularLocation>
        <location evidence="1">Host cell</location>
    </subcellularLocation>
    <subcellularLocation>
        <location evidence="2">Secreted</location>
    </subcellularLocation>
</comment>
<dbReference type="EMBL" id="JH598091">
    <property type="status" value="NOT_ANNOTATED_CDS"/>
    <property type="molecule type" value="Genomic_DNA"/>
</dbReference>
<sequence>MVQVSLYCAIVGVPRSTFVVDIDTDRSVAHLKDAIKAKNAVDVLCDARELRLYLAKKDGVWLPDDGDLDKLIQTEGFFDGMEEMRASWRLGNPCLFDFGLLLEEGVVHVLVVLPPTMPVPQGGAITMGGVTFPFMQTMEVNQSVAKFWKSLREMSPNVVADAVIALPEETFILGVLKLGLLYTFVTAIRSCGSFVWIL</sequence>
<evidence type="ECO:0000313" key="7">
    <source>
        <dbReference type="Proteomes" id="UP000011713"/>
    </source>
</evidence>
<evidence type="ECO:0000256" key="3">
    <source>
        <dbReference type="ARBA" id="ARBA00022525"/>
    </source>
</evidence>
<organism evidence="6 7">
    <name type="scientific">Hyaloperonospora arabidopsidis (strain Emoy2)</name>
    <name type="common">Downy mildew agent</name>
    <name type="synonym">Peronospora arabidopsidis</name>
    <dbReference type="NCBI Taxonomy" id="559515"/>
    <lineage>
        <taxon>Eukaryota</taxon>
        <taxon>Sar</taxon>
        <taxon>Stramenopiles</taxon>
        <taxon>Oomycota</taxon>
        <taxon>Peronosporomycetes</taxon>
        <taxon>Peronosporales</taxon>
        <taxon>Peronosporaceae</taxon>
        <taxon>Hyaloperonospora</taxon>
    </lineage>
</organism>
<dbReference type="OMA" id="LWPMERI"/>
<feature type="domain" description="Crinkler effector protein N-terminal" evidence="4">
    <location>
        <begin position="4"/>
        <end position="112"/>
    </location>
</feature>
<dbReference type="GO" id="GO:0043657">
    <property type="term" value="C:host cell"/>
    <property type="evidence" value="ECO:0007669"/>
    <property type="project" value="UniProtKB-SubCell"/>
</dbReference>